<gene>
    <name evidence="3" type="ORF">SAMN02745206_01632</name>
</gene>
<dbReference type="GO" id="GO:0000455">
    <property type="term" value="P:enzyme-directed rRNA pseudouridine synthesis"/>
    <property type="evidence" value="ECO:0007669"/>
    <property type="project" value="TreeGrafter"/>
</dbReference>
<dbReference type="STRING" id="1121391.SAMN02745206_01632"/>
<evidence type="ECO:0000256" key="1">
    <source>
        <dbReference type="ARBA" id="ARBA00010876"/>
    </source>
</evidence>
<dbReference type="InterPro" id="IPR006508">
    <property type="entry name" value="PsdUridine_synth_RluA-like"/>
</dbReference>
<dbReference type="InterPro" id="IPR006145">
    <property type="entry name" value="PsdUridine_synth_RsuA/RluA"/>
</dbReference>
<dbReference type="GO" id="GO:0140098">
    <property type="term" value="F:catalytic activity, acting on RNA"/>
    <property type="evidence" value="ECO:0007669"/>
    <property type="project" value="UniProtKB-ARBA"/>
</dbReference>
<dbReference type="CDD" id="cd02869">
    <property type="entry name" value="PseudoU_synth_RluA_like"/>
    <property type="match status" value="1"/>
</dbReference>
<organism evidence="3 4">
    <name type="scientific">Desulfacinum infernum DSM 9756</name>
    <dbReference type="NCBI Taxonomy" id="1121391"/>
    <lineage>
        <taxon>Bacteria</taxon>
        <taxon>Pseudomonadati</taxon>
        <taxon>Thermodesulfobacteriota</taxon>
        <taxon>Syntrophobacteria</taxon>
        <taxon>Syntrophobacterales</taxon>
        <taxon>Syntrophobacteraceae</taxon>
        <taxon>Desulfacinum</taxon>
    </lineage>
</organism>
<dbReference type="Proteomes" id="UP000184076">
    <property type="component" value="Unassembled WGS sequence"/>
</dbReference>
<protein>
    <submittedName>
        <fullName evidence="3">tRNA pseudouridine32 synthase / 23S rRNA pseudouridine746 synthase</fullName>
    </submittedName>
</protein>
<dbReference type="NCBIfam" id="TIGR01621">
    <property type="entry name" value="RluA-like"/>
    <property type="match status" value="1"/>
</dbReference>
<name>A0A1M5A4G0_9BACT</name>
<comment type="similarity">
    <text evidence="1">Belongs to the pseudouridine synthase RluA family.</text>
</comment>
<accession>A0A1M5A4G0</accession>
<dbReference type="PROSITE" id="PS01129">
    <property type="entry name" value="PSI_RLU"/>
    <property type="match status" value="1"/>
</dbReference>
<dbReference type="GO" id="GO:0009982">
    <property type="term" value="F:pseudouridine synthase activity"/>
    <property type="evidence" value="ECO:0007669"/>
    <property type="project" value="InterPro"/>
</dbReference>
<dbReference type="EMBL" id="FQVB01000013">
    <property type="protein sequence ID" value="SHF25200.1"/>
    <property type="molecule type" value="Genomic_DNA"/>
</dbReference>
<dbReference type="Pfam" id="PF00849">
    <property type="entry name" value="PseudoU_synth_2"/>
    <property type="match status" value="1"/>
</dbReference>
<dbReference type="AlphaFoldDB" id="A0A1M5A4G0"/>
<dbReference type="PANTHER" id="PTHR21600">
    <property type="entry name" value="MITOCHONDRIAL RNA PSEUDOURIDINE SYNTHASE"/>
    <property type="match status" value="1"/>
</dbReference>
<evidence type="ECO:0000313" key="3">
    <source>
        <dbReference type="EMBL" id="SHF25200.1"/>
    </source>
</evidence>
<sequence>MVPIPILFQDDHLLVVHKPAGIPFHADSDGPGLLGLLRLRTGLETLYAVHRLDRITSGVLLLARTREAARELGRIFRERGVSKWYLALSDRKPRKKQGTVTGDMARSRRGAWKLLRTRTNPAVTRFTSVSMAPGLRLFCLKPETGRTHQVRVALKALGSPVLGDPLYWSPRPGSPEPDRAYLHAYGIAFDLFGTPYRIFSPPTEGRLFTCDAFRNALSVIRDP</sequence>
<dbReference type="SUPFAM" id="SSF55120">
    <property type="entry name" value="Pseudouridine synthase"/>
    <property type="match status" value="1"/>
</dbReference>
<dbReference type="InterPro" id="IPR006224">
    <property type="entry name" value="PsdUridine_synth_RluA-like_CS"/>
</dbReference>
<dbReference type="PANTHER" id="PTHR21600:SF87">
    <property type="entry name" value="RNA PSEUDOURIDYLATE SYNTHASE DOMAIN-CONTAINING PROTEIN 1"/>
    <property type="match status" value="1"/>
</dbReference>
<dbReference type="GO" id="GO:0003723">
    <property type="term" value="F:RNA binding"/>
    <property type="evidence" value="ECO:0007669"/>
    <property type="project" value="InterPro"/>
</dbReference>
<proteinExistence type="inferred from homology"/>
<keyword evidence="4" id="KW-1185">Reference proteome</keyword>
<evidence type="ECO:0000313" key="4">
    <source>
        <dbReference type="Proteomes" id="UP000184076"/>
    </source>
</evidence>
<dbReference type="InterPro" id="IPR050188">
    <property type="entry name" value="RluA_PseudoU_synthase"/>
</dbReference>
<dbReference type="RefSeq" id="WP_073038494.1">
    <property type="nucleotide sequence ID" value="NZ_FQVB01000013.1"/>
</dbReference>
<feature type="domain" description="Pseudouridine synthase RsuA/RluA-like" evidence="2">
    <location>
        <begin position="12"/>
        <end position="155"/>
    </location>
</feature>
<dbReference type="InterPro" id="IPR020103">
    <property type="entry name" value="PsdUridine_synth_cat_dom_sf"/>
</dbReference>
<evidence type="ECO:0000259" key="2">
    <source>
        <dbReference type="Pfam" id="PF00849"/>
    </source>
</evidence>
<dbReference type="Gene3D" id="3.30.2350.10">
    <property type="entry name" value="Pseudouridine synthase"/>
    <property type="match status" value="1"/>
</dbReference>
<reference evidence="4" key="1">
    <citation type="submission" date="2016-11" db="EMBL/GenBank/DDBJ databases">
        <authorList>
            <person name="Varghese N."/>
            <person name="Submissions S."/>
        </authorList>
    </citation>
    <scope>NUCLEOTIDE SEQUENCE [LARGE SCALE GENOMIC DNA]</scope>
    <source>
        <strain evidence="4">DSM 9756</strain>
    </source>
</reference>